<dbReference type="EMBL" id="JBBKTW010000001">
    <property type="protein sequence ID" value="MEN2987449.1"/>
    <property type="molecule type" value="Genomic_DNA"/>
</dbReference>
<feature type="coiled-coil region" evidence="1">
    <location>
        <begin position="10"/>
        <end position="37"/>
    </location>
</feature>
<keyword evidence="1" id="KW-0175">Coiled coil</keyword>
<gene>
    <name evidence="2" type="ORF">WG926_03975</name>
</gene>
<dbReference type="RefSeq" id="WP_345935501.1">
    <property type="nucleotide sequence ID" value="NZ_JBBKTV010000012.1"/>
</dbReference>
<organism evidence="2 3">
    <name type="scientific">Tistrella arctica</name>
    <dbReference type="NCBI Taxonomy" id="3133430"/>
    <lineage>
        <taxon>Bacteria</taxon>
        <taxon>Pseudomonadati</taxon>
        <taxon>Pseudomonadota</taxon>
        <taxon>Alphaproteobacteria</taxon>
        <taxon>Geminicoccales</taxon>
        <taxon>Geminicoccaceae</taxon>
        <taxon>Tistrella</taxon>
    </lineage>
</organism>
<dbReference type="Proteomes" id="UP001413721">
    <property type="component" value="Unassembled WGS sequence"/>
</dbReference>
<proteinExistence type="predicted"/>
<protein>
    <submittedName>
        <fullName evidence="2">Uncharacterized protein</fullName>
    </submittedName>
</protein>
<name>A0ABU9YF88_9PROT</name>
<evidence type="ECO:0000256" key="1">
    <source>
        <dbReference type="SAM" id="Coils"/>
    </source>
</evidence>
<reference evidence="2 3" key="1">
    <citation type="submission" date="2024-03" db="EMBL/GenBank/DDBJ databases">
        <title>High-quality draft genome sequencing of Tistrella sp. BH-R2-4.</title>
        <authorList>
            <person name="Dong C."/>
        </authorList>
    </citation>
    <scope>NUCLEOTIDE SEQUENCE [LARGE SCALE GENOMIC DNA]</scope>
    <source>
        <strain evidence="2 3">BH-R2-4</strain>
    </source>
</reference>
<keyword evidence="3" id="KW-1185">Reference proteome</keyword>
<evidence type="ECO:0000313" key="3">
    <source>
        <dbReference type="Proteomes" id="UP001413721"/>
    </source>
</evidence>
<comment type="caution">
    <text evidence="2">The sequence shown here is derived from an EMBL/GenBank/DDBJ whole genome shotgun (WGS) entry which is preliminary data.</text>
</comment>
<accession>A0ABU9YF88</accession>
<evidence type="ECO:0000313" key="2">
    <source>
        <dbReference type="EMBL" id="MEN2987449.1"/>
    </source>
</evidence>
<sequence>MSTDLSRMSKDQLASVLDEAEAQIAEIRAELAHRQQAEQHQAIDALEMPPMRTGVHWDEVKAFFQQVLDELRSGSTPK</sequence>